<dbReference type="Pfam" id="PF11741">
    <property type="entry name" value="AMIN"/>
    <property type="match status" value="1"/>
</dbReference>
<dbReference type="GO" id="GO:0015627">
    <property type="term" value="C:type II protein secretion system complex"/>
    <property type="evidence" value="ECO:0007669"/>
    <property type="project" value="TreeGrafter"/>
</dbReference>
<feature type="compositionally biased region" description="Low complexity" evidence="6">
    <location>
        <begin position="159"/>
        <end position="177"/>
    </location>
</feature>
<dbReference type="Gene3D" id="2.60.40.3500">
    <property type="match status" value="1"/>
</dbReference>
<evidence type="ECO:0000256" key="1">
    <source>
        <dbReference type="ARBA" id="ARBA00022448"/>
    </source>
</evidence>
<keyword evidence="1 5" id="KW-0813">Transport</keyword>
<name>A0AAU8JDK5_9CYAN</name>
<protein>
    <submittedName>
        <fullName evidence="9">AMIN domain-containing protein</fullName>
    </submittedName>
</protein>
<gene>
    <name evidence="9" type="ORF">ABWT76_005019</name>
</gene>
<evidence type="ECO:0000256" key="3">
    <source>
        <dbReference type="ARBA" id="ARBA00023237"/>
    </source>
</evidence>
<dbReference type="GO" id="GO:0009279">
    <property type="term" value="C:cell outer membrane"/>
    <property type="evidence" value="ECO:0007669"/>
    <property type="project" value="UniProtKB-SubCell"/>
</dbReference>
<feature type="chain" id="PRO_5043728472" evidence="7">
    <location>
        <begin position="31"/>
        <end position="799"/>
    </location>
</feature>
<dbReference type="InterPro" id="IPR021731">
    <property type="entry name" value="AMIN_dom"/>
</dbReference>
<comment type="similarity">
    <text evidence="4">Belongs to the bacterial secretin family.</text>
</comment>
<dbReference type="AlphaFoldDB" id="A0AAU8JDK5"/>
<feature type="domain" description="Secretin/TonB short N-terminal" evidence="8">
    <location>
        <begin position="258"/>
        <end position="315"/>
    </location>
</feature>
<feature type="compositionally biased region" description="Pro residues" evidence="6">
    <location>
        <begin position="145"/>
        <end position="157"/>
    </location>
</feature>
<feature type="region of interest" description="Disordered" evidence="6">
    <location>
        <begin position="139"/>
        <end position="205"/>
    </location>
</feature>
<evidence type="ECO:0000256" key="6">
    <source>
        <dbReference type="SAM" id="MobiDB-lite"/>
    </source>
</evidence>
<sequence length="799" mass="84612">MKPNYLLGVILGSSMVASLGAIALVQPAWAQATAITNVEVISSGGGIQLVLETSGGEAPQVFTINRGNDVVADLVNTTLNLKEGGSFRQNNPAPGIASIVVTPLDSNSVRVIVSGNGSAPNVDIAERSPNRITINYGTGIAGAPVNPPPPGNNPPPMAQEQPRPISQQPQQPQSEPEVLVPNPEITINGVPVPSTGTSQAPPFLPRAVAPPVGDIAISNTDSSPNLITLGSSEMIQSLVFKDTPVREALSVVARLAGVNVAYAAAGNTTNAQEVGELTINLDIENESLENVFNYILQLSGLEANRVGNTVFVGVNLPDSARDMVARTIRVNQITARDAGIYLASLGAETAVSSTQPQTQTVAIPIAGTDQFRQETTTSLKTVIETLTIEPDYLNPLLRGLQVVIDERANSLTISGPRRLVEMASAQLVALDVRKRQVAVNVKIIDVNLNNEDTFNTSFSFGINDSFFVSDNGAAAINFGGINPPTENTITTRRDGGLNLVPPVVVSPYGPNATQVGSLSVNPFSDTSQVRVPLTAPGQEGGSFLRPIAPLVNEVNGLFQPGISGYTSFSLDPGDTTLESLALGEATFALPTLFEYPTKFLALLQAQVVSRNAKILTDPTVVIQEGQNASVGLTEEVVGNIERETEFGDGFSRTTTTAEIKEAGLQLGITVDRIDDNGFVTMRIIPNVRSIAGTQTFGDTEITLLAERSLDSGTIRLRDGQTLILSGIIQEQERSTVTKWPILGDLPIIGSLFRGSTTQNQRAEVIVLVTPQILDDSDRSGFGYGYVPGQDAQEMMNRSR</sequence>
<dbReference type="GO" id="GO:0009306">
    <property type="term" value="P:protein secretion"/>
    <property type="evidence" value="ECO:0007669"/>
    <property type="project" value="InterPro"/>
</dbReference>
<evidence type="ECO:0000256" key="2">
    <source>
        <dbReference type="ARBA" id="ARBA00023136"/>
    </source>
</evidence>
<keyword evidence="3" id="KW-0998">Cell outer membrane</keyword>
<dbReference type="PANTHER" id="PTHR30332:SF17">
    <property type="entry name" value="TYPE IV PILIATION SYSTEM PROTEIN DR_0774-RELATED"/>
    <property type="match status" value="1"/>
</dbReference>
<dbReference type="EMBL" id="CP159837">
    <property type="protein sequence ID" value="XCM36269.1"/>
    <property type="molecule type" value="Genomic_DNA"/>
</dbReference>
<evidence type="ECO:0000256" key="5">
    <source>
        <dbReference type="RuleBase" id="RU004004"/>
    </source>
</evidence>
<dbReference type="Pfam" id="PF03958">
    <property type="entry name" value="Secretin_N"/>
    <property type="match status" value="1"/>
</dbReference>
<keyword evidence="7" id="KW-0732">Signal</keyword>
<keyword evidence="2" id="KW-0472">Membrane</keyword>
<dbReference type="Pfam" id="PF00263">
    <property type="entry name" value="Secretin"/>
    <property type="match status" value="1"/>
</dbReference>
<evidence type="ECO:0000256" key="4">
    <source>
        <dbReference type="RuleBase" id="RU004003"/>
    </source>
</evidence>
<evidence type="ECO:0000313" key="9">
    <source>
        <dbReference type="EMBL" id="XCM36269.1"/>
    </source>
</evidence>
<evidence type="ECO:0000259" key="8">
    <source>
        <dbReference type="SMART" id="SM00965"/>
    </source>
</evidence>
<comment type="subcellular location">
    <subcellularLocation>
        <location evidence="5">Cell outer membrane</location>
    </subcellularLocation>
</comment>
<dbReference type="RefSeq" id="WP_354635128.1">
    <property type="nucleotide sequence ID" value="NZ_CP159837.1"/>
</dbReference>
<accession>A0AAU8JDK5</accession>
<feature type="signal peptide" evidence="7">
    <location>
        <begin position="1"/>
        <end position="30"/>
    </location>
</feature>
<proteinExistence type="inferred from homology"/>
<reference evidence="9" key="1">
    <citation type="submission" date="2024-07" db="EMBL/GenBank/DDBJ databases">
        <authorList>
            <person name="Kim Y.J."/>
            <person name="Jeong J.Y."/>
        </authorList>
    </citation>
    <scope>NUCLEOTIDE SEQUENCE</scope>
    <source>
        <strain evidence="9">GIHE-MW2</strain>
    </source>
</reference>
<organism evidence="9">
    <name type="scientific">Planktothricoides raciborskii GIHE-MW2</name>
    <dbReference type="NCBI Taxonomy" id="2792601"/>
    <lineage>
        <taxon>Bacteria</taxon>
        <taxon>Bacillati</taxon>
        <taxon>Cyanobacteriota</taxon>
        <taxon>Cyanophyceae</taxon>
        <taxon>Oscillatoriophycideae</taxon>
        <taxon>Oscillatoriales</taxon>
        <taxon>Oscillatoriaceae</taxon>
        <taxon>Planktothricoides</taxon>
    </lineage>
</organism>
<dbReference type="PANTHER" id="PTHR30332">
    <property type="entry name" value="PROBABLE GENERAL SECRETION PATHWAY PROTEIN D"/>
    <property type="match status" value="1"/>
</dbReference>
<dbReference type="SMART" id="SM00965">
    <property type="entry name" value="STN"/>
    <property type="match status" value="1"/>
</dbReference>
<dbReference type="InterPro" id="IPR050810">
    <property type="entry name" value="Bact_Secretion_Sys_Channel"/>
</dbReference>
<dbReference type="InterPro" id="IPR004846">
    <property type="entry name" value="T2SS/T3SS_dom"/>
</dbReference>
<dbReference type="InterPro" id="IPR005644">
    <property type="entry name" value="NolW-like"/>
</dbReference>
<evidence type="ECO:0000256" key="7">
    <source>
        <dbReference type="SAM" id="SignalP"/>
    </source>
</evidence>
<dbReference type="InterPro" id="IPR011662">
    <property type="entry name" value="Secretin/TonB_short_N"/>
</dbReference>